<proteinExistence type="predicted"/>
<evidence type="ECO:0000313" key="3">
    <source>
        <dbReference type="Proteomes" id="UP001154114"/>
    </source>
</evidence>
<reference evidence="2" key="1">
    <citation type="submission" date="2021-12" db="EMBL/GenBank/DDBJ databases">
        <authorList>
            <person name="King R."/>
        </authorList>
    </citation>
    <scope>NUCLEOTIDE SEQUENCE</scope>
</reference>
<organism evidence="2 3">
    <name type="scientific">Chrysodeixis includens</name>
    <name type="common">Soybean looper</name>
    <name type="synonym">Pseudoplusia includens</name>
    <dbReference type="NCBI Taxonomy" id="689277"/>
    <lineage>
        <taxon>Eukaryota</taxon>
        <taxon>Metazoa</taxon>
        <taxon>Ecdysozoa</taxon>
        <taxon>Arthropoda</taxon>
        <taxon>Hexapoda</taxon>
        <taxon>Insecta</taxon>
        <taxon>Pterygota</taxon>
        <taxon>Neoptera</taxon>
        <taxon>Endopterygota</taxon>
        <taxon>Lepidoptera</taxon>
        <taxon>Glossata</taxon>
        <taxon>Ditrysia</taxon>
        <taxon>Noctuoidea</taxon>
        <taxon>Noctuidae</taxon>
        <taxon>Plusiinae</taxon>
        <taxon>Chrysodeixis</taxon>
    </lineage>
</organism>
<sequence length="103" mass="12316">MYKHTFVNESFSFQQIDTIVKLKRFQIKFGTSYASITYVYDNILYSILCIITSTLKVDLYILITYATILFVRKIRNHVLSVNILYMLIKNNMFYIKIHRLSRS</sequence>
<dbReference type="Proteomes" id="UP001154114">
    <property type="component" value="Chromosome 1"/>
</dbReference>
<evidence type="ECO:0000256" key="1">
    <source>
        <dbReference type="SAM" id="Phobius"/>
    </source>
</evidence>
<dbReference type="AlphaFoldDB" id="A0A9N8KT67"/>
<accession>A0A9N8KT67</accession>
<keyword evidence="3" id="KW-1185">Reference proteome</keyword>
<name>A0A9N8KT67_CHRIL</name>
<gene>
    <name evidence="2" type="ORF">CINC_LOCUS477</name>
</gene>
<evidence type="ECO:0000313" key="2">
    <source>
        <dbReference type="EMBL" id="CAD0194183.1"/>
    </source>
</evidence>
<keyword evidence="1" id="KW-0812">Transmembrane</keyword>
<feature type="transmembrane region" description="Helical" evidence="1">
    <location>
        <begin position="43"/>
        <end position="71"/>
    </location>
</feature>
<dbReference type="EMBL" id="LR824004">
    <property type="protein sequence ID" value="CAD0194183.1"/>
    <property type="molecule type" value="Genomic_DNA"/>
</dbReference>
<protein>
    <submittedName>
        <fullName evidence="2">Uncharacterized protein</fullName>
    </submittedName>
</protein>
<keyword evidence="1" id="KW-1133">Transmembrane helix</keyword>
<keyword evidence="1" id="KW-0472">Membrane</keyword>